<dbReference type="AlphaFoldDB" id="A0A1H3JGW9"/>
<keyword evidence="2" id="KW-1185">Reference proteome</keyword>
<dbReference type="STRING" id="1244108.SAMN05444004_101331"/>
<dbReference type="EMBL" id="FNPX01000001">
    <property type="protein sequence ID" value="SDY39213.1"/>
    <property type="molecule type" value="Genomic_DNA"/>
</dbReference>
<accession>A0A1H3JGW9</accession>
<reference evidence="2" key="1">
    <citation type="submission" date="2016-10" db="EMBL/GenBank/DDBJ databases">
        <authorList>
            <person name="Varghese N."/>
            <person name="Submissions S."/>
        </authorList>
    </citation>
    <scope>NUCLEOTIDE SEQUENCE [LARGE SCALE GENOMIC DNA]</scope>
    <source>
        <strain evidence="2">DSM 100420</strain>
    </source>
</reference>
<evidence type="ECO:0000313" key="2">
    <source>
        <dbReference type="Proteomes" id="UP000198914"/>
    </source>
</evidence>
<protein>
    <submittedName>
        <fullName evidence="1">Uncharacterized protein</fullName>
    </submittedName>
</protein>
<evidence type="ECO:0000313" key="1">
    <source>
        <dbReference type="EMBL" id="SDY39213.1"/>
    </source>
</evidence>
<organism evidence="1 2">
    <name type="scientific">Jannaschia faecimaris</name>
    <dbReference type="NCBI Taxonomy" id="1244108"/>
    <lineage>
        <taxon>Bacteria</taxon>
        <taxon>Pseudomonadati</taxon>
        <taxon>Pseudomonadota</taxon>
        <taxon>Alphaproteobacteria</taxon>
        <taxon>Rhodobacterales</taxon>
        <taxon>Roseobacteraceae</taxon>
        <taxon>Jannaschia</taxon>
    </lineage>
</organism>
<dbReference type="Proteomes" id="UP000198914">
    <property type="component" value="Unassembled WGS sequence"/>
</dbReference>
<sequence>MAVEGLGERNWIHDEQIKLLHSPKMNLAKPEKFQTDRAKPMTCPQARQGPILSQVFPPGFIPGFPQSCSGP</sequence>
<proteinExistence type="predicted"/>
<gene>
    <name evidence="1" type="ORF">SAMN05444004_101331</name>
</gene>
<name>A0A1H3JGW9_9RHOB</name>